<sequence>MSSESINSLLEGHADNLYDAGKFDEAMRVAGTALRNARQAAEEDEAELPLLVNALEKLAGLHQEVGDFDKAESMYLEALEHAEQAGLSKDRFARLRSSLAMLYDFNQREEQAIPHYEQAISEYEKLTPPRGQDAAQLRNNLAMIYKSLGRYALAEQHYLMALETLEEIYGRNNERVAAVFNNLGGLYYAAGFPEQSKEMHLEALDIRIQVFGADHPEVAQSYNNLATSCYELQDDAGAQQNYEKSLAILEQHLETTGTDAYAETGADYLTVLESAGEEKKAAVFRKRMEKLISKG</sequence>
<dbReference type="EMBL" id="VAUV01000002">
    <property type="protein sequence ID" value="TLD72323.1"/>
    <property type="molecule type" value="Genomic_DNA"/>
</dbReference>
<evidence type="ECO:0000313" key="3">
    <source>
        <dbReference type="EMBL" id="TLD72323.1"/>
    </source>
</evidence>
<dbReference type="PANTHER" id="PTHR45641">
    <property type="entry name" value="TETRATRICOPEPTIDE REPEAT PROTEIN (AFU_ORTHOLOGUE AFUA_6G03870)"/>
    <property type="match status" value="1"/>
</dbReference>
<evidence type="ECO:0000256" key="1">
    <source>
        <dbReference type="ARBA" id="ARBA00022737"/>
    </source>
</evidence>
<accession>A0A5R8KJ42</accession>
<dbReference type="Gene3D" id="1.25.40.10">
    <property type="entry name" value="Tetratricopeptide repeat domain"/>
    <property type="match status" value="2"/>
</dbReference>
<dbReference type="Pfam" id="PF13374">
    <property type="entry name" value="TPR_10"/>
    <property type="match status" value="1"/>
</dbReference>
<organism evidence="3 4">
    <name type="scientific">Phragmitibacter flavus</name>
    <dbReference type="NCBI Taxonomy" id="2576071"/>
    <lineage>
        <taxon>Bacteria</taxon>
        <taxon>Pseudomonadati</taxon>
        <taxon>Verrucomicrobiota</taxon>
        <taxon>Verrucomicrobiia</taxon>
        <taxon>Verrucomicrobiales</taxon>
        <taxon>Verrucomicrobiaceae</taxon>
        <taxon>Phragmitibacter</taxon>
    </lineage>
</organism>
<protein>
    <submittedName>
        <fullName evidence="3">Tetratricopeptide repeat protein</fullName>
    </submittedName>
</protein>
<dbReference type="SUPFAM" id="SSF48452">
    <property type="entry name" value="TPR-like"/>
    <property type="match status" value="2"/>
</dbReference>
<keyword evidence="1" id="KW-0677">Repeat</keyword>
<dbReference type="PANTHER" id="PTHR45641:SF19">
    <property type="entry name" value="NEPHROCYSTIN-3"/>
    <property type="match status" value="1"/>
</dbReference>
<reference evidence="3 4" key="1">
    <citation type="submission" date="2019-05" db="EMBL/GenBank/DDBJ databases">
        <title>Verrucobacter flavum gen. nov., sp. nov. a new member of the family Verrucomicrobiaceae.</title>
        <authorList>
            <person name="Szuroczki S."/>
            <person name="Abbaszade G."/>
            <person name="Szabo A."/>
            <person name="Felfoldi T."/>
            <person name="Schumann P."/>
            <person name="Boka K."/>
            <person name="Keki Z."/>
            <person name="Toumi M."/>
            <person name="Toth E."/>
        </authorList>
    </citation>
    <scope>NUCLEOTIDE SEQUENCE [LARGE SCALE GENOMIC DNA]</scope>
    <source>
        <strain evidence="3 4">MG-N-17</strain>
    </source>
</reference>
<comment type="caution">
    <text evidence="3">The sequence shown here is derived from an EMBL/GenBank/DDBJ whole genome shotgun (WGS) entry which is preliminary data.</text>
</comment>
<dbReference type="AlphaFoldDB" id="A0A5R8KJ42"/>
<gene>
    <name evidence="3" type="ORF">FEM03_02920</name>
</gene>
<keyword evidence="2" id="KW-0802">TPR repeat</keyword>
<evidence type="ECO:0000313" key="4">
    <source>
        <dbReference type="Proteomes" id="UP000306196"/>
    </source>
</evidence>
<proteinExistence type="predicted"/>
<dbReference type="RefSeq" id="WP_138084679.1">
    <property type="nucleotide sequence ID" value="NZ_VAUV01000002.1"/>
</dbReference>
<dbReference type="InterPro" id="IPR011990">
    <property type="entry name" value="TPR-like_helical_dom_sf"/>
</dbReference>
<name>A0A5R8KJ42_9BACT</name>
<evidence type="ECO:0000256" key="2">
    <source>
        <dbReference type="ARBA" id="ARBA00022803"/>
    </source>
</evidence>
<keyword evidence="4" id="KW-1185">Reference proteome</keyword>
<dbReference type="InterPro" id="IPR019734">
    <property type="entry name" value="TPR_rpt"/>
</dbReference>
<dbReference type="OrthoDB" id="192203at2"/>
<dbReference type="SMART" id="SM00028">
    <property type="entry name" value="TPR"/>
    <property type="match status" value="5"/>
</dbReference>
<dbReference type="Pfam" id="PF13424">
    <property type="entry name" value="TPR_12"/>
    <property type="match status" value="2"/>
</dbReference>
<dbReference type="Proteomes" id="UP000306196">
    <property type="component" value="Unassembled WGS sequence"/>
</dbReference>